<protein>
    <recommendedName>
        <fullName evidence="7">Protein kinase domain-containing protein</fullName>
    </recommendedName>
</protein>
<dbReference type="GO" id="GO:0005524">
    <property type="term" value="F:ATP binding"/>
    <property type="evidence" value="ECO:0007669"/>
    <property type="project" value="UniProtKB-KW"/>
</dbReference>
<keyword evidence="5" id="KW-0067">ATP-binding</keyword>
<evidence type="ECO:0000256" key="2">
    <source>
        <dbReference type="ARBA" id="ARBA00022679"/>
    </source>
</evidence>
<dbReference type="GO" id="GO:0046332">
    <property type="term" value="F:SMAD binding"/>
    <property type="evidence" value="ECO:0007669"/>
    <property type="project" value="TreeGrafter"/>
</dbReference>
<accession>A0A8P4GQK7</accession>
<keyword evidence="9" id="KW-1185">Reference proteome</keyword>
<dbReference type="Pfam" id="PF00069">
    <property type="entry name" value="Pkinase"/>
    <property type="match status" value="2"/>
</dbReference>
<dbReference type="InterPro" id="IPR008271">
    <property type="entry name" value="Ser/Thr_kinase_AS"/>
</dbReference>
<dbReference type="PROSITE" id="PS00108">
    <property type="entry name" value="PROTEIN_KINASE_ST"/>
    <property type="match status" value="2"/>
</dbReference>
<evidence type="ECO:0000256" key="5">
    <source>
        <dbReference type="ARBA" id="ARBA00022840"/>
    </source>
</evidence>
<keyword evidence="3" id="KW-0547">Nucleotide-binding</keyword>
<dbReference type="Proteomes" id="UP000694389">
    <property type="component" value="Unassembled WGS sequence"/>
</dbReference>
<evidence type="ECO:0000256" key="1">
    <source>
        <dbReference type="ARBA" id="ARBA00022527"/>
    </source>
</evidence>
<dbReference type="InterPro" id="IPR000719">
    <property type="entry name" value="Prot_kinase_dom"/>
</dbReference>
<dbReference type="PANTHER" id="PTHR24058">
    <property type="entry name" value="DUAL SPECIFICITY PROTEIN KINASE"/>
    <property type="match status" value="1"/>
</dbReference>
<sequence length="694" mass="78611">MSQEECELKIYKGSLLAECHKVESFLGEGGFGFVTKCHNLVTDKMEAIKVNKNHPSVFHQARAEIAILKRLQCLDPDTCNIVKWNGYFFDRDHVCLNFELLDQSLYSYMVGRDFRGLSMAELRPILFQLATTLSHLRSMDIVHADLKPDNVMIVDSKKQPLKVKLIDFGLARPVSAVEPGVCVQTTWYRAPEVMLHLPFDEAIDVWSLGLVFAYETGVCANETRCQRLKCLDDLEHLMMDSDHQTEQRLLVDLIKRMLELDPDQRIKPLEVLQHPFFAQSPPQSSPGNICVQMPKEEPPTVSQQPSCYETAGPENTHCRVETTASLAAGSEDNNGEVDVQPNNNADNDGSLLAECHKVESFLGEGGFGFVTKCHNLVTDKMEAIKVNKNHPSVFHQARAEIAILKRLQCLDPDTCNIVKWNGYFFDRDHVCLNFELLDQSLYSYMVGRDFRGLSMAELRPILFQLATTLSHLRSMDIVHADLKPDNVMIVDSKKQPLKVKLIDFGLARPVSAVEPGVCVQTTWYRAPEVMLHLPFDEAIDVWSLGLVAAELHWMFKSPEQFAYETGVCANETRCQRLKCLDDLEHLMMDSDHQTEQRLLVDLIKRMLELDPDQRIKPLEVLQHPFFAQSPPQSSPGNICVQMPKEEPPTVSQQPSCYETAGPENTHCRVGDNRLPGCRIRGQQCRGGRPAKQQR</sequence>
<reference evidence="8" key="1">
    <citation type="submission" date="2025-08" db="UniProtKB">
        <authorList>
            <consortium name="Ensembl"/>
        </authorList>
    </citation>
    <scope>IDENTIFICATION</scope>
</reference>
<evidence type="ECO:0000259" key="7">
    <source>
        <dbReference type="PROSITE" id="PS50011"/>
    </source>
</evidence>
<dbReference type="GO" id="GO:0003713">
    <property type="term" value="F:transcription coactivator activity"/>
    <property type="evidence" value="ECO:0007669"/>
    <property type="project" value="TreeGrafter"/>
</dbReference>
<dbReference type="GeneTree" id="ENSGT00940000155356"/>
<dbReference type="GO" id="GO:0004674">
    <property type="term" value="F:protein serine/threonine kinase activity"/>
    <property type="evidence" value="ECO:0007669"/>
    <property type="project" value="UniProtKB-KW"/>
</dbReference>
<dbReference type="GO" id="GO:0004713">
    <property type="term" value="F:protein tyrosine kinase activity"/>
    <property type="evidence" value="ECO:0007669"/>
    <property type="project" value="TreeGrafter"/>
</dbReference>
<evidence type="ECO:0000313" key="8">
    <source>
        <dbReference type="Ensembl" id="ENSDLAP00005081578.1"/>
    </source>
</evidence>
<dbReference type="GO" id="GO:0005737">
    <property type="term" value="C:cytoplasm"/>
    <property type="evidence" value="ECO:0007669"/>
    <property type="project" value="TreeGrafter"/>
</dbReference>
<organism evidence="8 9">
    <name type="scientific">Dicentrarchus labrax</name>
    <name type="common">European seabass</name>
    <name type="synonym">Morone labrax</name>
    <dbReference type="NCBI Taxonomy" id="13489"/>
    <lineage>
        <taxon>Eukaryota</taxon>
        <taxon>Metazoa</taxon>
        <taxon>Chordata</taxon>
        <taxon>Craniata</taxon>
        <taxon>Vertebrata</taxon>
        <taxon>Euteleostomi</taxon>
        <taxon>Actinopterygii</taxon>
        <taxon>Neopterygii</taxon>
        <taxon>Teleostei</taxon>
        <taxon>Neoteleostei</taxon>
        <taxon>Acanthomorphata</taxon>
        <taxon>Eupercaria</taxon>
        <taxon>Moronidae</taxon>
        <taxon>Dicentrarchus</taxon>
    </lineage>
</organism>
<proteinExistence type="predicted"/>
<evidence type="ECO:0000313" key="9">
    <source>
        <dbReference type="Proteomes" id="UP000694389"/>
    </source>
</evidence>
<reference evidence="8" key="2">
    <citation type="submission" date="2025-09" db="UniProtKB">
        <authorList>
            <consortium name="Ensembl"/>
        </authorList>
    </citation>
    <scope>IDENTIFICATION</scope>
</reference>
<dbReference type="SMART" id="SM00220">
    <property type="entry name" value="S_TKc"/>
    <property type="match status" value="2"/>
</dbReference>
<feature type="region of interest" description="Disordered" evidence="6">
    <location>
        <begin position="644"/>
        <end position="672"/>
    </location>
</feature>
<name>A0A8P4GQK7_DICLA</name>
<dbReference type="InterPro" id="IPR050494">
    <property type="entry name" value="Ser_Thr_dual-spec_kinase"/>
</dbReference>
<dbReference type="GO" id="GO:0003714">
    <property type="term" value="F:transcription corepressor activity"/>
    <property type="evidence" value="ECO:0007669"/>
    <property type="project" value="TreeGrafter"/>
</dbReference>
<dbReference type="GO" id="GO:0042771">
    <property type="term" value="P:intrinsic apoptotic signaling pathway in response to DNA damage by p53 class mediator"/>
    <property type="evidence" value="ECO:0007669"/>
    <property type="project" value="TreeGrafter"/>
</dbReference>
<keyword evidence="1" id="KW-0723">Serine/threonine-protein kinase</keyword>
<dbReference type="AlphaFoldDB" id="A0A8P4GQK7"/>
<feature type="domain" description="Protein kinase" evidence="7">
    <location>
        <begin position="356"/>
        <end position="626"/>
    </location>
</feature>
<dbReference type="GO" id="GO:0016605">
    <property type="term" value="C:PML body"/>
    <property type="evidence" value="ECO:0007669"/>
    <property type="project" value="TreeGrafter"/>
</dbReference>
<feature type="domain" description="Protein kinase" evidence="7">
    <location>
        <begin position="20"/>
        <end position="277"/>
    </location>
</feature>
<evidence type="ECO:0000256" key="4">
    <source>
        <dbReference type="ARBA" id="ARBA00022777"/>
    </source>
</evidence>
<dbReference type="GO" id="GO:0007224">
    <property type="term" value="P:smoothened signaling pathway"/>
    <property type="evidence" value="ECO:0007669"/>
    <property type="project" value="TreeGrafter"/>
</dbReference>
<evidence type="ECO:0000256" key="6">
    <source>
        <dbReference type="SAM" id="MobiDB-lite"/>
    </source>
</evidence>
<dbReference type="SUPFAM" id="SSF56112">
    <property type="entry name" value="Protein kinase-like (PK-like)"/>
    <property type="match status" value="2"/>
</dbReference>
<dbReference type="PROSITE" id="PS50011">
    <property type="entry name" value="PROTEIN_KINASE_DOM"/>
    <property type="match status" value="2"/>
</dbReference>
<dbReference type="GO" id="GO:0045944">
    <property type="term" value="P:positive regulation of transcription by RNA polymerase II"/>
    <property type="evidence" value="ECO:0007669"/>
    <property type="project" value="TreeGrafter"/>
</dbReference>
<dbReference type="Gene3D" id="1.10.510.10">
    <property type="entry name" value="Transferase(Phosphotransferase) domain 1"/>
    <property type="match status" value="2"/>
</dbReference>
<evidence type="ECO:0000256" key="3">
    <source>
        <dbReference type="ARBA" id="ARBA00022741"/>
    </source>
</evidence>
<dbReference type="InterPro" id="IPR011009">
    <property type="entry name" value="Kinase-like_dom_sf"/>
</dbReference>
<dbReference type="Ensembl" id="ENSDLAT00005081516.1">
    <property type="protein sequence ID" value="ENSDLAP00005081578.1"/>
    <property type="gene ID" value="ENSDLAG00005021160.2"/>
</dbReference>
<keyword evidence="2" id="KW-0808">Transferase</keyword>
<keyword evidence="4" id="KW-0418">Kinase</keyword>
<feature type="region of interest" description="Disordered" evidence="6">
    <location>
        <begin position="295"/>
        <end position="314"/>
    </location>
</feature>
<dbReference type="PANTHER" id="PTHR24058:SF53">
    <property type="entry name" value="HOMEODOMAIN-INTERACTING PROTEIN KINASE 2"/>
    <property type="match status" value="1"/>
</dbReference>
<dbReference type="Gene3D" id="3.30.200.20">
    <property type="entry name" value="Phosphorylase Kinase, domain 1"/>
    <property type="match status" value="2"/>
</dbReference>